<keyword evidence="2" id="KW-1185">Reference proteome</keyword>
<organism evidence="1 2">
    <name type="scientific">Rhodococcus ruber</name>
    <dbReference type="NCBI Taxonomy" id="1830"/>
    <lineage>
        <taxon>Bacteria</taxon>
        <taxon>Bacillati</taxon>
        <taxon>Actinomycetota</taxon>
        <taxon>Actinomycetes</taxon>
        <taxon>Mycobacteriales</taxon>
        <taxon>Nocardiaceae</taxon>
        <taxon>Rhodococcus</taxon>
    </lineage>
</organism>
<comment type="caution">
    <text evidence="1">The sequence shown here is derived from an EMBL/GenBank/DDBJ whole genome shotgun (WGS) entry which is preliminary data.</text>
</comment>
<protein>
    <recommendedName>
        <fullName evidence="3">PE domain-containing protein</fullName>
    </recommendedName>
</protein>
<name>A0ABT4MEB0_9NOCA</name>
<sequence>MINTFHAAVADATVAFSPVLGTAPFGVAPLGTHAAAAGSVAQTWIRSSAFGPIHESAYVASGSNSAQVALAPGAKAVAQAARRHRAPGASVLDSRHRLHCR</sequence>
<dbReference type="RefSeq" id="WP_269603391.1">
    <property type="nucleotide sequence ID" value="NZ_JAPWIJ010000003.1"/>
</dbReference>
<proteinExistence type="predicted"/>
<evidence type="ECO:0000313" key="1">
    <source>
        <dbReference type="EMBL" id="MCZ4518755.1"/>
    </source>
</evidence>
<dbReference type="EMBL" id="JAPWIJ010000003">
    <property type="protein sequence ID" value="MCZ4518755.1"/>
    <property type="molecule type" value="Genomic_DNA"/>
</dbReference>
<evidence type="ECO:0000313" key="2">
    <source>
        <dbReference type="Proteomes" id="UP001081071"/>
    </source>
</evidence>
<dbReference type="Proteomes" id="UP001081071">
    <property type="component" value="Unassembled WGS sequence"/>
</dbReference>
<gene>
    <name evidence="1" type="ORF">O4220_09525</name>
</gene>
<evidence type="ECO:0008006" key="3">
    <source>
        <dbReference type="Google" id="ProtNLM"/>
    </source>
</evidence>
<accession>A0ABT4MEB0</accession>
<reference evidence="1" key="1">
    <citation type="submission" date="2022-12" db="EMBL/GenBank/DDBJ databases">
        <authorList>
            <person name="Krivoruchko A.V."/>
            <person name="Elkin A."/>
        </authorList>
    </citation>
    <scope>NUCLEOTIDE SEQUENCE</scope>
    <source>
        <strain evidence="1">IEGM 1391</strain>
    </source>
</reference>